<evidence type="ECO:0000256" key="1">
    <source>
        <dbReference type="PROSITE-ProRule" id="PRU00325"/>
    </source>
</evidence>
<evidence type="ECO:0000313" key="3">
    <source>
        <dbReference type="EMBL" id="ALI28637.1"/>
    </source>
</evidence>
<dbReference type="GO" id="GO:0008270">
    <property type="term" value="F:zinc ion binding"/>
    <property type="evidence" value="ECO:0007669"/>
    <property type="project" value="UniProtKB-KW"/>
</dbReference>
<dbReference type="EMBL" id="CP011269">
    <property type="protein sequence ID" value="ALI28637.1"/>
    <property type="molecule type" value="Genomic_DNA"/>
</dbReference>
<gene>
    <name evidence="3" type="ORF">XA26_48380</name>
</gene>
<reference evidence="3 4" key="1">
    <citation type="journal article" date="2015" name="MBio">
        <title>Enzymatic Degradation of Phenazines Can Generate Energy and Protect Sensitive Organisms from Toxicity.</title>
        <authorList>
            <person name="Costa K.C."/>
            <person name="Bergkessel M."/>
            <person name="Saunders S."/>
            <person name="Korlach J."/>
            <person name="Newman D.K."/>
        </authorList>
    </citation>
    <scope>NUCLEOTIDE SEQUENCE [LARGE SCALE GENOMIC DNA]</scope>
    <source>
        <strain evidence="3 4">CT6</strain>
    </source>
</reference>
<dbReference type="STRING" id="1766.XA26_48380"/>
<dbReference type="Proteomes" id="UP000057134">
    <property type="component" value="Chromosome"/>
</dbReference>
<sequence>MSARADLLDLTTDALTALANPGFVKRARKELDAGRGPALEIGDDGTVTARFDDGIITTLPVGTAVRDATCSCPASGWCRHRVMLVLAYQDGYRNTPVETKERWSPAEFTDDILMRTLAPATLAAARRMARGTVRLSAPDGVPTARLPLNTVQFFSPSALAHARCDCRDVSGCAHLAVAVWAFRAAGDADSAMVREMVVALDSGTDHRPDVEGFAADLDALTLALWSDGTASEDAGLDARLGALTEQARRLGWSWVAADLEELSRQREALHQRRSDADPEALLTLVAEAPARLRAAAAAGELAAPQRTAGEILGVGVPGETELAHLRLISLGAETWRDEQGVGARVYLADPDTGSVSVLERRWSGPQVAAERRILGTRLERVAQGQVVTTGARRRALGLIEISAERGRTSLHDLSPAAWDTATLPHGIAHESWPAFVSPRRLGDGIRILTVDTVHDWGFDAATQQLVADVTGPHGDTRLTLAHSAAAAGAVDAVADALEAANLHRVSVRVHRRAGRLICEPLAVLTHDRALVPATATATGRELPPAPPDAPAGPVERARVELAGWLRRGLRTQGRTARERLAGLSEGLSSAGMTIAGAELAVAAAAIGEDTQVAVHSLQRVVLLLSEMSAATD</sequence>
<dbReference type="InterPro" id="IPR007527">
    <property type="entry name" value="Znf_SWIM"/>
</dbReference>
<dbReference type="Pfam" id="PF04434">
    <property type="entry name" value="SWIM"/>
    <property type="match status" value="1"/>
</dbReference>
<name>A0A0N9XNU9_MYCFO</name>
<protein>
    <recommendedName>
        <fullName evidence="2">SWIM-type domain-containing protein</fullName>
    </recommendedName>
</protein>
<dbReference type="RefSeq" id="WP_054603181.1">
    <property type="nucleotide sequence ID" value="NZ_CP011269.1"/>
</dbReference>
<keyword evidence="1" id="KW-0479">Metal-binding</keyword>
<proteinExistence type="predicted"/>
<keyword evidence="4" id="KW-1185">Reference proteome</keyword>
<organism evidence="3 4">
    <name type="scientific">Mycolicibacterium fortuitum</name>
    <name type="common">Mycobacterium fortuitum</name>
    <dbReference type="NCBI Taxonomy" id="1766"/>
    <lineage>
        <taxon>Bacteria</taxon>
        <taxon>Bacillati</taxon>
        <taxon>Actinomycetota</taxon>
        <taxon>Actinomycetes</taxon>
        <taxon>Mycobacteriales</taxon>
        <taxon>Mycobacteriaceae</taxon>
        <taxon>Mycolicibacterium</taxon>
    </lineage>
</organism>
<feature type="domain" description="SWIM-type" evidence="2">
    <location>
        <begin position="55"/>
        <end position="89"/>
    </location>
</feature>
<dbReference type="AlphaFoldDB" id="A0A0N9XNU9"/>
<keyword evidence="1" id="KW-0862">Zinc</keyword>
<dbReference type="PATRIC" id="fig|1766.6.peg.4814"/>
<evidence type="ECO:0000313" key="4">
    <source>
        <dbReference type="Proteomes" id="UP000057134"/>
    </source>
</evidence>
<dbReference type="PROSITE" id="PS50966">
    <property type="entry name" value="ZF_SWIM"/>
    <property type="match status" value="1"/>
</dbReference>
<accession>A0A0N9XNU9</accession>
<keyword evidence="1" id="KW-0863">Zinc-finger</keyword>
<evidence type="ECO:0000259" key="2">
    <source>
        <dbReference type="PROSITE" id="PS50966"/>
    </source>
</evidence>
<dbReference type="KEGG" id="mft:XA26_48380"/>